<keyword evidence="7" id="KW-0067">ATP-binding</keyword>
<dbReference type="SMART" id="SM00028">
    <property type="entry name" value="TPR"/>
    <property type="match status" value="4"/>
</dbReference>
<dbReference type="PANTHER" id="PTHR24421">
    <property type="entry name" value="NITRATE/NITRITE SENSOR PROTEIN NARX-RELATED"/>
    <property type="match status" value="1"/>
</dbReference>
<proteinExistence type="predicted"/>
<dbReference type="AlphaFoldDB" id="A0A108TBR3"/>
<dbReference type="InterPro" id="IPR011990">
    <property type="entry name" value="TPR-like_helical_dom_sf"/>
</dbReference>
<dbReference type="PATRIC" id="fig|46506.5.peg.546"/>
<evidence type="ECO:0000259" key="12">
    <source>
        <dbReference type="Pfam" id="PF07730"/>
    </source>
</evidence>
<keyword evidence="10" id="KW-0472">Membrane</keyword>
<dbReference type="Proteomes" id="UP000056419">
    <property type="component" value="Unassembled WGS sequence"/>
</dbReference>
<dbReference type="EMBL" id="LRGC01000002">
    <property type="protein sequence ID" value="KWR57050.1"/>
    <property type="molecule type" value="Genomic_DNA"/>
</dbReference>
<dbReference type="Pfam" id="PF07730">
    <property type="entry name" value="HisKA_3"/>
    <property type="match status" value="1"/>
</dbReference>
<dbReference type="InterPro" id="IPR003594">
    <property type="entry name" value="HATPase_dom"/>
</dbReference>
<accession>A0A108TBR3</accession>
<dbReference type="PANTHER" id="PTHR24421:SF10">
    <property type="entry name" value="NITRATE_NITRITE SENSOR PROTEIN NARQ"/>
    <property type="match status" value="1"/>
</dbReference>
<evidence type="ECO:0000256" key="6">
    <source>
        <dbReference type="ARBA" id="ARBA00022777"/>
    </source>
</evidence>
<feature type="transmembrane region" description="Helical" evidence="10">
    <location>
        <begin position="434"/>
        <end position="454"/>
    </location>
</feature>
<dbReference type="SUPFAM" id="SSF48452">
    <property type="entry name" value="TPR-like"/>
    <property type="match status" value="2"/>
</dbReference>
<keyword evidence="5" id="KW-0547">Nucleotide-binding</keyword>
<dbReference type="Pfam" id="PF13424">
    <property type="entry name" value="TPR_12"/>
    <property type="match status" value="1"/>
</dbReference>
<feature type="domain" description="Histidine kinase/HSP90-like ATPase" evidence="11">
    <location>
        <begin position="582"/>
        <end position="660"/>
    </location>
</feature>
<comment type="caution">
    <text evidence="13">The sequence shown here is derived from an EMBL/GenBank/DDBJ whole genome shotgun (WGS) entry which is preliminary data.</text>
</comment>
<feature type="domain" description="Signal transduction histidine kinase subgroup 3 dimerisation and phosphoacceptor" evidence="12">
    <location>
        <begin position="478"/>
        <end position="526"/>
    </location>
</feature>
<keyword evidence="10" id="KW-1133">Transmembrane helix</keyword>
<evidence type="ECO:0000256" key="1">
    <source>
        <dbReference type="ARBA" id="ARBA00000085"/>
    </source>
</evidence>
<dbReference type="Gene3D" id="1.25.40.10">
    <property type="entry name" value="Tetratricopeptide repeat domain"/>
    <property type="match status" value="2"/>
</dbReference>
<evidence type="ECO:0000256" key="7">
    <source>
        <dbReference type="ARBA" id="ARBA00022840"/>
    </source>
</evidence>
<dbReference type="EC" id="2.7.13.3" evidence="2"/>
<dbReference type="STRING" id="46506.AA415_00506"/>
<dbReference type="GO" id="GO:0000155">
    <property type="term" value="F:phosphorelay sensor kinase activity"/>
    <property type="evidence" value="ECO:0007669"/>
    <property type="project" value="InterPro"/>
</dbReference>
<evidence type="ECO:0000256" key="5">
    <source>
        <dbReference type="ARBA" id="ARBA00022741"/>
    </source>
</evidence>
<dbReference type="CDD" id="cd16917">
    <property type="entry name" value="HATPase_UhpB-NarQ-NarX-like"/>
    <property type="match status" value="1"/>
</dbReference>
<feature type="transmembrane region" description="Helical" evidence="10">
    <location>
        <begin position="39"/>
        <end position="56"/>
    </location>
</feature>
<evidence type="ECO:0000313" key="13">
    <source>
        <dbReference type="EMBL" id="KWR57050.1"/>
    </source>
</evidence>
<reference evidence="13 14" key="1">
    <citation type="journal article" date="2016" name="BMC Genomics">
        <title>Type VI secretion systems of human gut Bacteroidales segregate into three genetic architectures, two of which are contained on mobile genetic elements.</title>
        <authorList>
            <person name="Coyne M.J."/>
            <person name="Roelofs K.G."/>
            <person name="Comstock L.E."/>
        </authorList>
    </citation>
    <scope>NUCLEOTIDE SEQUENCE [LARGE SCALE GENOMIC DNA]</scope>
    <source>
        <strain evidence="13 14">CL09T03C01</strain>
    </source>
</reference>
<organism evidence="13 14">
    <name type="scientific">Bacteroides stercoris</name>
    <dbReference type="NCBI Taxonomy" id="46506"/>
    <lineage>
        <taxon>Bacteria</taxon>
        <taxon>Pseudomonadati</taxon>
        <taxon>Bacteroidota</taxon>
        <taxon>Bacteroidia</taxon>
        <taxon>Bacteroidales</taxon>
        <taxon>Bacteroidaceae</taxon>
        <taxon>Bacteroides</taxon>
    </lineage>
</organism>
<keyword evidence="10" id="KW-0812">Transmembrane</keyword>
<dbReference type="InterPro" id="IPR050482">
    <property type="entry name" value="Sensor_HK_TwoCompSys"/>
</dbReference>
<dbReference type="SUPFAM" id="SSF55874">
    <property type="entry name" value="ATPase domain of HSP90 chaperone/DNA topoisomerase II/histidine kinase"/>
    <property type="match status" value="1"/>
</dbReference>
<keyword evidence="14" id="KW-1185">Reference proteome</keyword>
<dbReference type="Gene3D" id="3.30.565.10">
    <property type="entry name" value="Histidine kinase-like ATPase, C-terminal domain"/>
    <property type="match status" value="1"/>
</dbReference>
<evidence type="ECO:0000256" key="10">
    <source>
        <dbReference type="SAM" id="Phobius"/>
    </source>
</evidence>
<name>A0A108TBR3_BACSE</name>
<evidence type="ECO:0000256" key="4">
    <source>
        <dbReference type="ARBA" id="ARBA00022679"/>
    </source>
</evidence>
<keyword evidence="9" id="KW-0175">Coiled coil</keyword>
<keyword evidence="8" id="KW-0902">Two-component regulatory system</keyword>
<dbReference type="GO" id="GO:0005524">
    <property type="term" value="F:ATP binding"/>
    <property type="evidence" value="ECO:0007669"/>
    <property type="project" value="UniProtKB-KW"/>
</dbReference>
<evidence type="ECO:0000256" key="3">
    <source>
        <dbReference type="ARBA" id="ARBA00022553"/>
    </source>
</evidence>
<dbReference type="InterPro" id="IPR019734">
    <property type="entry name" value="TPR_rpt"/>
</dbReference>
<dbReference type="GO" id="GO:0046983">
    <property type="term" value="F:protein dimerization activity"/>
    <property type="evidence" value="ECO:0007669"/>
    <property type="project" value="InterPro"/>
</dbReference>
<feature type="coiled-coil region" evidence="9">
    <location>
        <begin position="394"/>
        <end position="430"/>
    </location>
</feature>
<evidence type="ECO:0000313" key="14">
    <source>
        <dbReference type="Proteomes" id="UP000056419"/>
    </source>
</evidence>
<keyword evidence="4 13" id="KW-0808">Transferase</keyword>
<protein>
    <recommendedName>
        <fullName evidence="2">histidine kinase</fullName>
        <ecNumber evidence="2">2.7.13.3</ecNumber>
    </recommendedName>
</protein>
<evidence type="ECO:0000256" key="8">
    <source>
        <dbReference type="ARBA" id="ARBA00023012"/>
    </source>
</evidence>
<dbReference type="Gene3D" id="1.20.5.1930">
    <property type="match status" value="1"/>
</dbReference>
<gene>
    <name evidence="13" type="primary">nreB</name>
    <name evidence="13" type="ORF">AA415_00506</name>
</gene>
<evidence type="ECO:0000256" key="2">
    <source>
        <dbReference type="ARBA" id="ARBA00012438"/>
    </source>
</evidence>
<dbReference type="InterPro" id="IPR036890">
    <property type="entry name" value="HATPase_C_sf"/>
</dbReference>
<keyword evidence="3" id="KW-0597">Phosphoprotein</keyword>
<dbReference type="InterPro" id="IPR011712">
    <property type="entry name" value="Sig_transdc_His_kin_sub3_dim/P"/>
</dbReference>
<dbReference type="GO" id="GO:0016020">
    <property type="term" value="C:membrane"/>
    <property type="evidence" value="ECO:0007669"/>
    <property type="project" value="InterPro"/>
</dbReference>
<dbReference type="Pfam" id="PF02518">
    <property type="entry name" value="HATPase_c"/>
    <property type="match status" value="1"/>
</dbReference>
<keyword evidence="6 13" id="KW-0418">Kinase</keyword>
<comment type="catalytic activity">
    <reaction evidence="1">
        <text>ATP + protein L-histidine = ADP + protein N-phospho-L-histidine.</text>
        <dbReference type="EC" id="2.7.13.3"/>
    </reaction>
</comment>
<evidence type="ECO:0000259" key="11">
    <source>
        <dbReference type="Pfam" id="PF02518"/>
    </source>
</evidence>
<sequence length="670" mass="76694">MCRVIYICADIMMNCYLCGEWVSKTVYIYLKSISYNMKTLFVLLGMFIIYPCLYAQDAELQACREELARGMSQKNRDSIAAAYCHLGEYYAYRQADSTRYYCEQGLKYAATDKAEPYLYLLNNLADAYFSSGQLDESLKRFRFVLEEAGRLHWDEVKIASVLSSVGVIYRRKEMPDSALVCYNRALALLDNREAYDERTQLLTSIAILYTNTARLKEGEYYIRKALEASEKSDDMDMVMYAAATAGSIFTLRENYAEAAQLLYPVLAKAREQQKPRFVLKIIAYLLSAYYRLDNRDSINHYMAEGDKVAAGLPATNAEVQGYHESLCDILTKMGRYGESLHIQKRMLAARDSSSQTPVDRLFERMARNYAGMKNYPEAMEYYAKAYHTADSLHKAEVETELSELSIKYENQEKELEIARLTQQHLEQKAKTMQWSVAAVAAFSAFLLLAAYYVFRRKRIRKEEELKLAQSYIDGLERERTRLAKDLHDGVCNDLLGIGMNMQYMQPTDESKREILALLEQVRSDVRCISHELMPPKFQVTTLAETVEAYVEGLALPASVQLAFSKENEEIQWSQVPEEVSYEVYRIMQELLSNILKHSGATEIDVTLTLKRKLLTLQISNNGKNYCGDEVRGKGIGLTTIQERAKAVGGLFTTDIQDRSQKFKLEISLSI</sequence>
<evidence type="ECO:0000256" key="9">
    <source>
        <dbReference type="SAM" id="Coils"/>
    </source>
</evidence>